<proteinExistence type="inferred from homology"/>
<evidence type="ECO:0000256" key="5">
    <source>
        <dbReference type="ARBA" id="ARBA00022989"/>
    </source>
</evidence>
<feature type="transmembrane region" description="Helical" evidence="7">
    <location>
        <begin position="261"/>
        <end position="279"/>
    </location>
</feature>
<dbReference type="Proteomes" id="UP001589896">
    <property type="component" value="Unassembled WGS sequence"/>
</dbReference>
<feature type="transmembrane region" description="Helical" evidence="7">
    <location>
        <begin position="175"/>
        <end position="200"/>
    </location>
</feature>
<evidence type="ECO:0000256" key="2">
    <source>
        <dbReference type="ARBA" id="ARBA00007942"/>
    </source>
</evidence>
<evidence type="ECO:0000313" key="9">
    <source>
        <dbReference type="Proteomes" id="UP001589896"/>
    </source>
</evidence>
<keyword evidence="3" id="KW-1003">Cell membrane</keyword>
<feature type="transmembrane region" description="Helical" evidence="7">
    <location>
        <begin position="286"/>
        <end position="305"/>
    </location>
</feature>
<feature type="transmembrane region" description="Helical" evidence="7">
    <location>
        <begin position="31"/>
        <end position="51"/>
    </location>
</feature>
<dbReference type="Pfam" id="PF02653">
    <property type="entry name" value="BPD_transp_2"/>
    <property type="match status" value="1"/>
</dbReference>
<feature type="transmembrane region" description="Helical" evidence="7">
    <location>
        <begin position="57"/>
        <end position="79"/>
    </location>
</feature>
<evidence type="ECO:0000256" key="7">
    <source>
        <dbReference type="SAM" id="Phobius"/>
    </source>
</evidence>
<feature type="transmembrane region" description="Helical" evidence="7">
    <location>
        <begin position="234"/>
        <end position="255"/>
    </location>
</feature>
<accession>A0ABV6RY12</accession>
<feature type="transmembrane region" description="Helical" evidence="7">
    <location>
        <begin position="137"/>
        <end position="155"/>
    </location>
</feature>
<gene>
    <name evidence="8" type="ORF">ACFFGH_28840</name>
</gene>
<keyword evidence="5 7" id="KW-1133">Transmembrane helix</keyword>
<dbReference type="InterPro" id="IPR001851">
    <property type="entry name" value="ABC_transp_permease"/>
</dbReference>
<comment type="subcellular location">
    <subcellularLocation>
        <location evidence="1">Cell inner membrane</location>
        <topology evidence="1">Multi-pass membrane protein</topology>
    </subcellularLocation>
</comment>
<evidence type="ECO:0000256" key="1">
    <source>
        <dbReference type="ARBA" id="ARBA00004429"/>
    </source>
</evidence>
<evidence type="ECO:0000313" key="8">
    <source>
        <dbReference type="EMBL" id="MFC0681859.1"/>
    </source>
</evidence>
<evidence type="ECO:0000256" key="4">
    <source>
        <dbReference type="ARBA" id="ARBA00022692"/>
    </source>
</evidence>
<feature type="transmembrane region" description="Helical" evidence="7">
    <location>
        <begin position="86"/>
        <end position="104"/>
    </location>
</feature>
<evidence type="ECO:0000256" key="6">
    <source>
        <dbReference type="ARBA" id="ARBA00023136"/>
    </source>
</evidence>
<evidence type="ECO:0000256" key="3">
    <source>
        <dbReference type="ARBA" id="ARBA00022475"/>
    </source>
</evidence>
<comment type="caution">
    <text evidence="8">The sequence shown here is derived from an EMBL/GenBank/DDBJ whole genome shotgun (WGS) entry which is preliminary data.</text>
</comment>
<keyword evidence="9" id="KW-1185">Reference proteome</keyword>
<name>A0ABV6RY12_9GAMM</name>
<dbReference type="PANTHER" id="PTHR32196">
    <property type="entry name" value="ABC TRANSPORTER PERMEASE PROTEIN YPHD-RELATED-RELATED"/>
    <property type="match status" value="1"/>
</dbReference>
<dbReference type="CDD" id="cd06579">
    <property type="entry name" value="TM_PBP1_transp_AraH_like"/>
    <property type="match status" value="1"/>
</dbReference>
<dbReference type="RefSeq" id="WP_386675270.1">
    <property type="nucleotide sequence ID" value="NZ_JBHLTG010000009.1"/>
</dbReference>
<feature type="transmembrane region" description="Helical" evidence="7">
    <location>
        <begin position="311"/>
        <end position="328"/>
    </location>
</feature>
<keyword evidence="6 7" id="KW-0472">Membrane</keyword>
<keyword evidence="4 7" id="KW-0812">Transmembrane</keyword>
<sequence>MTATTTADLGSEAGRGDSVLRRVLRRVPSSTVPLAIFLVLFLIGGLLRPNLLSVESLLGTATFAIILAFASFGQTVAVIQGGIDLSVPNTIAFSALSFLTWAGTIGPVPALFAAILSGAIIGTLNGVVVAKLKLTPIVTTIAMNGLLFGVVLLTFKNSELTVIPEFLTAITAEKISILGVRVAAVLPLGLALMIVLQLLLSYTGWGRSLFLVGSAAHTARLAGLPVDRIRITGYALSGALAALAGVVIVGFYAQASATMGASYLLGSVAAVVVGGASIFGGRGSMVGTLGGALVLGQVATLVAVANLGSNIQQLIYGVIVLLVIALYARRAHD</sequence>
<reference evidence="8 9" key="1">
    <citation type="submission" date="2024-09" db="EMBL/GenBank/DDBJ databases">
        <authorList>
            <person name="Sun Q."/>
            <person name="Mori K."/>
        </authorList>
    </citation>
    <scope>NUCLEOTIDE SEQUENCE [LARGE SCALE GENOMIC DNA]</scope>
    <source>
        <strain evidence="8 9">KCTC 23076</strain>
    </source>
</reference>
<protein>
    <submittedName>
        <fullName evidence="8">ABC transporter permease</fullName>
    </submittedName>
</protein>
<organism evidence="8 9">
    <name type="scientific">Lysobacter korlensis</name>
    <dbReference type="NCBI Taxonomy" id="553636"/>
    <lineage>
        <taxon>Bacteria</taxon>
        <taxon>Pseudomonadati</taxon>
        <taxon>Pseudomonadota</taxon>
        <taxon>Gammaproteobacteria</taxon>
        <taxon>Lysobacterales</taxon>
        <taxon>Lysobacteraceae</taxon>
        <taxon>Lysobacter</taxon>
    </lineage>
</organism>
<comment type="similarity">
    <text evidence="2">Belongs to the binding-protein-dependent transport system permease family. AraH/RbsC subfamily.</text>
</comment>
<dbReference type="PANTHER" id="PTHR32196:SF72">
    <property type="entry name" value="RIBOSE IMPORT PERMEASE PROTEIN RBSC"/>
    <property type="match status" value="1"/>
</dbReference>
<dbReference type="EMBL" id="JBHLTG010000009">
    <property type="protein sequence ID" value="MFC0681859.1"/>
    <property type="molecule type" value="Genomic_DNA"/>
</dbReference>